<evidence type="ECO:0000313" key="2">
    <source>
        <dbReference type="EMBL" id="CAF1436809.1"/>
    </source>
</evidence>
<evidence type="ECO:0000313" key="4">
    <source>
        <dbReference type="Proteomes" id="UP000663834"/>
    </source>
</evidence>
<reference evidence="2" key="1">
    <citation type="submission" date="2021-02" db="EMBL/GenBank/DDBJ databases">
        <authorList>
            <person name="Nowell W R."/>
        </authorList>
    </citation>
    <scope>NUCLEOTIDE SEQUENCE</scope>
</reference>
<dbReference type="Proteomes" id="UP000663834">
    <property type="component" value="Unassembled WGS sequence"/>
</dbReference>
<dbReference type="OrthoDB" id="9975560at2759"/>
<dbReference type="Proteomes" id="UP000663855">
    <property type="component" value="Unassembled WGS sequence"/>
</dbReference>
<comment type="caution">
    <text evidence="2">The sequence shown here is derived from an EMBL/GenBank/DDBJ whole genome shotgun (WGS) entry which is preliminary data.</text>
</comment>
<accession>A0A815NFG6</accession>
<protein>
    <submittedName>
        <fullName evidence="2">Uncharacterized protein</fullName>
    </submittedName>
</protein>
<evidence type="ECO:0000313" key="1">
    <source>
        <dbReference type="EMBL" id="CAF0977539.1"/>
    </source>
</evidence>
<dbReference type="AlphaFoldDB" id="A0A815NFG6"/>
<dbReference type="EMBL" id="CAJNOV010000084">
    <property type="protein sequence ID" value="CAF0977539.1"/>
    <property type="molecule type" value="Genomic_DNA"/>
</dbReference>
<sequence>MPISSYQKCRKSIYDQQLNTDLFKVLHLTKYTRSSKHHDKILGPGSYSPITIDEIYRQKACSKYGPYYQQSKQFSSVYRKTRQLCHTQMTIHSLSNIPDELQRKHEFERRYNAIRLDRQSNNLCHKRKELAARAPPVTLYEKLSFVDEIQRKQTGKYSVRYLFVYSKRIYGPYVKLAQDHHSKLRDWYKGPARVQDKMLPSIFEILFSKYNCYKGKFLPLPSNLNTNKNEQILSPGPTTYFQNLFSHEKSSQLNQEKNPLLGFLSSTERFHKIKLSNSGPGPASYKPDTCLRLCSTKENKTKTK</sequence>
<gene>
    <name evidence="1" type="ORF">CJN711_LOCUS1195</name>
    <name evidence="2" type="ORF">KQP761_LOCUS11313</name>
    <name evidence="3" type="ORF">MBJ925_LOCUS18802</name>
</gene>
<evidence type="ECO:0000313" key="3">
    <source>
        <dbReference type="EMBL" id="CAF2081863.1"/>
    </source>
</evidence>
<dbReference type="EMBL" id="CAJNOW010005022">
    <property type="protein sequence ID" value="CAF1436809.1"/>
    <property type="molecule type" value="Genomic_DNA"/>
</dbReference>
<dbReference type="EMBL" id="CAJNRE010009448">
    <property type="protein sequence ID" value="CAF2081863.1"/>
    <property type="molecule type" value="Genomic_DNA"/>
</dbReference>
<organism evidence="2 4">
    <name type="scientific">Rotaria magnacalcarata</name>
    <dbReference type="NCBI Taxonomy" id="392030"/>
    <lineage>
        <taxon>Eukaryota</taxon>
        <taxon>Metazoa</taxon>
        <taxon>Spiralia</taxon>
        <taxon>Gnathifera</taxon>
        <taxon>Rotifera</taxon>
        <taxon>Eurotatoria</taxon>
        <taxon>Bdelloidea</taxon>
        <taxon>Philodinida</taxon>
        <taxon>Philodinidae</taxon>
        <taxon>Rotaria</taxon>
    </lineage>
</organism>
<name>A0A815NFG6_9BILA</name>
<dbReference type="Proteomes" id="UP000663824">
    <property type="component" value="Unassembled WGS sequence"/>
</dbReference>
<proteinExistence type="predicted"/>